<name>A0A9J7AMK6_9PROT</name>
<dbReference type="Gene3D" id="1.10.150.240">
    <property type="entry name" value="Putative phosphatase, domain 2"/>
    <property type="match status" value="1"/>
</dbReference>
<dbReference type="InterPro" id="IPR050155">
    <property type="entry name" value="HAD-like_hydrolase_sf"/>
</dbReference>
<dbReference type="EMBL" id="CP102480">
    <property type="protein sequence ID" value="UUX48688.1"/>
    <property type="molecule type" value="Genomic_DNA"/>
</dbReference>
<dbReference type="SFLD" id="SFLDG01135">
    <property type="entry name" value="C1.5.6:_HAD__Beta-PGM__Phospha"/>
    <property type="match status" value="1"/>
</dbReference>
<dbReference type="InterPro" id="IPR036412">
    <property type="entry name" value="HAD-like_sf"/>
</dbReference>
<dbReference type="InterPro" id="IPR023214">
    <property type="entry name" value="HAD_sf"/>
</dbReference>
<protein>
    <submittedName>
        <fullName evidence="1">HAD-IA family hydrolase</fullName>
    </submittedName>
</protein>
<dbReference type="SFLD" id="SFLDG01129">
    <property type="entry name" value="C1.5:_HAD__Beta-PGM__Phosphata"/>
    <property type="match status" value="1"/>
</dbReference>
<dbReference type="NCBIfam" id="TIGR01509">
    <property type="entry name" value="HAD-SF-IA-v3"/>
    <property type="match status" value="1"/>
</dbReference>
<evidence type="ECO:0000313" key="1">
    <source>
        <dbReference type="EMBL" id="UUX48688.1"/>
    </source>
</evidence>
<evidence type="ECO:0000313" key="2">
    <source>
        <dbReference type="Proteomes" id="UP001060336"/>
    </source>
</evidence>
<dbReference type="InterPro" id="IPR023198">
    <property type="entry name" value="PGP-like_dom2"/>
</dbReference>
<accession>A0A9J7AMK6</accession>
<dbReference type="GO" id="GO:0005829">
    <property type="term" value="C:cytosol"/>
    <property type="evidence" value="ECO:0007669"/>
    <property type="project" value="TreeGrafter"/>
</dbReference>
<keyword evidence="1" id="KW-0378">Hydrolase</keyword>
<dbReference type="Proteomes" id="UP001060336">
    <property type="component" value="Chromosome"/>
</dbReference>
<dbReference type="GO" id="GO:0006281">
    <property type="term" value="P:DNA repair"/>
    <property type="evidence" value="ECO:0007669"/>
    <property type="project" value="TreeGrafter"/>
</dbReference>
<dbReference type="InterPro" id="IPR006439">
    <property type="entry name" value="HAD-SF_hydro_IA"/>
</dbReference>
<proteinExistence type="predicted"/>
<dbReference type="AlphaFoldDB" id="A0A9J7AMK6"/>
<dbReference type="NCBIfam" id="TIGR01549">
    <property type="entry name" value="HAD-SF-IA-v1"/>
    <property type="match status" value="1"/>
</dbReference>
<dbReference type="PANTHER" id="PTHR43434:SF24">
    <property type="entry name" value="HYDROLASE-RELATED"/>
    <property type="match status" value="1"/>
</dbReference>
<organism evidence="1 2">
    <name type="scientific">Nisaea acidiphila</name>
    <dbReference type="NCBI Taxonomy" id="1862145"/>
    <lineage>
        <taxon>Bacteria</taxon>
        <taxon>Pseudomonadati</taxon>
        <taxon>Pseudomonadota</taxon>
        <taxon>Alphaproteobacteria</taxon>
        <taxon>Rhodospirillales</taxon>
        <taxon>Thalassobaculaceae</taxon>
        <taxon>Nisaea</taxon>
    </lineage>
</organism>
<dbReference type="GO" id="GO:0008967">
    <property type="term" value="F:phosphoglycolate phosphatase activity"/>
    <property type="evidence" value="ECO:0007669"/>
    <property type="project" value="TreeGrafter"/>
</dbReference>
<dbReference type="Gene3D" id="3.40.50.1000">
    <property type="entry name" value="HAD superfamily/HAD-like"/>
    <property type="match status" value="1"/>
</dbReference>
<gene>
    <name evidence="1" type="ORF">NUH88_14885</name>
</gene>
<dbReference type="Pfam" id="PF13419">
    <property type="entry name" value="HAD_2"/>
    <property type="match status" value="1"/>
</dbReference>
<dbReference type="InterPro" id="IPR041492">
    <property type="entry name" value="HAD_2"/>
</dbReference>
<reference evidence="1" key="1">
    <citation type="submission" date="2022-08" db="EMBL/GenBank/DDBJ databases">
        <title>Nisaea acidiphila sp. nov., isolated from a marine algal debris and emended description of the genus Nisaea Urios et al. 2008.</title>
        <authorList>
            <person name="Kwon K."/>
        </authorList>
    </citation>
    <scope>NUCLEOTIDE SEQUENCE</scope>
    <source>
        <strain evidence="1">MEBiC11861</strain>
    </source>
</reference>
<dbReference type="SFLD" id="SFLDS00003">
    <property type="entry name" value="Haloacid_Dehalogenase"/>
    <property type="match status" value="1"/>
</dbReference>
<dbReference type="RefSeq" id="WP_257767190.1">
    <property type="nucleotide sequence ID" value="NZ_CP102480.1"/>
</dbReference>
<dbReference type="KEGG" id="naci:NUH88_14885"/>
<dbReference type="SUPFAM" id="SSF56784">
    <property type="entry name" value="HAD-like"/>
    <property type="match status" value="1"/>
</dbReference>
<keyword evidence="2" id="KW-1185">Reference proteome</keyword>
<dbReference type="PANTHER" id="PTHR43434">
    <property type="entry name" value="PHOSPHOGLYCOLATE PHOSPHATASE"/>
    <property type="match status" value="1"/>
</dbReference>
<sequence length="227" mass="24355">MANGDPLRLVVFDMDGTLIDSQHHIIASMTRAFSANGLPAPDPAAVRAGVGLPLEAIFRSLLPGHGPALYGKLAEDYRDDHRSRLDRGERQEPLMPGAREVIERLDAAGYLIALATGKGTRGARHALEVHGLIDYFVTIQTADTAPGKPHPGMLLQAMDEAGVEASATIMVGDTVYDLETARNASVASVAVTWGYHERDALYSYGADALIDHFDDLDAAVERLLKNG</sequence>